<dbReference type="InterPro" id="IPR050275">
    <property type="entry name" value="PGM_Phosphatase"/>
</dbReference>
<organism evidence="1 2">
    <name type="scientific">Pseudomonas chlororaphis</name>
    <dbReference type="NCBI Taxonomy" id="587753"/>
    <lineage>
        <taxon>Bacteria</taxon>
        <taxon>Pseudomonadati</taxon>
        <taxon>Pseudomonadota</taxon>
        <taxon>Gammaproteobacteria</taxon>
        <taxon>Pseudomonadales</taxon>
        <taxon>Pseudomonadaceae</taxon>
        <taxon>Pseudomonas</taxon>
    </lineage>
</organism>
<dbReference type="CDD" id="cd07067">
    <property type="entry name" value="HP_PGM_like"/>
    <property type="match status" value="1"/>
</dbReference>
<protein>
    <submittedName>
        <fullName evidence="1">Phosphoglycerate mutase family protein</fullName>
    </submittedName>
</protein>
<dbReference type="InterPro" id="IPR013078">
    <property type="entry name" value="His_Pase_superF_clade-1"/>
</dbReference>
<dbReference type="EMBL" id="CP027753">
    <property type="protein sequence ID" value="AZE48433.1"/>
    <property type="molecule type" value="Genomic_DNA"/>
</dbReference>
<name>A0A1H1VGT7_9PSED</name>
<dbReference type="Pfam" id="PF00300">
    <property type="entry name" value="His_Phos_1"/>
    <property type="match status" value="2"/>
</dbReference>
<accession>A0A1H1VGT7</accession>
<dbReference type="GO" id="GO:0016791">
    <property type="term" value="F:phosphatase activity"/>
    <property type="evidence" value="ECO:0007669"/>
    <property type="project" value="TreeGrafter"/>
</dbReference>
<dbReference type="PANTHER" id="PTHR48100:SF1">
    <property type="entry name" value="HISTIDINE PHOSPHATASE FAMILY PROTEIN-RELATED"/>
    <property type="match status" value="1"/>
</dbReference>
<dbReference type="RefSeq" id="WP_009049673.1">
    <property type="nucleotide sequence ID" value="NZ_CATKQL010000011.1"/>
</dbReference>
<dbReference type="PANTHER" id="PTHR48100">
    <property type="entry name" value="BROAD-SPECIFICITY PHOSPHATASE YOR283W-RELATED"/>
    <property type="match status" value="1"/>
</dbReference>
<dbReference type="GO" id="GO:0005737">
    <property type="term" value="C:cytoplasm"/>
    <property type="evidence" value="ECO:0007669"/>
    <property type="project" value="TreeGrafter"/>
</dbReference>
<proteinExistence type="predicted"/>
<dbReference type="STRING" id="587753.PCL1606_24570"/>
<dbReference type="Proteomes" id="UP000268048">
    <property type="component" value="Chromosome"/>
</dbReference>
<evidence type="ECO:0000313" key="2">
    <source>
        <dbReference type="Proteomes" id="UP000268048"/>
    </source>
</evidence>
<sequence>MGSIYLIRHGQASFGADDYDVLSTTGVRQAEVLGQHLVELGVNFDRCLAGDLRRQQHTANSTLQQFSAAGLPTPILETDSAFNEFDADAVIRALLPDMLSEEPDALDILRNAAQNRAEFQRIFALIIDRWLAGTYDPPGLESWLGFVERVQAGLQRILEQADNTQKIAVFTSGGTITALLHLITRMPAAQAFELNWQIVNTSLNLLKFRGREVALASFNSHAHLQLLKAPELITFR</sequence>
<dbReference type="AlphaFoldDB" id="A0A1H1VGT7"/>
<dbReference type="InterPro" id="IPR029033">
    <property type="entry name" value="His_PPase_superfam"/>
</dbReference>
<reference evidence="1 2" key="1">
    <citation type="submission" date="2018-03" db="EMBL/GenBank/DDBJ databases">
        <title>Diversity of phytobeneficial traits revealed by whole-genome analysis of worldwide-isolated phenazine-producing Pseudomonas spp.</title>
        <authorList>
            <person name="Biessy A."/>
            <person name="Novinscak A."/>
            <person name="Blom J."/>
            <person name="Leger G."/>
            <person name="Thomashow L.S."/>
            <person name="Cazorla F.M."/>
            <person name="Josic D."/>
            <person name="Filion M."/>
        </authorList>
    </citation>
    <scope>NUCLEOTIDE SEQUENCE [LARGE SCALE GENOMIC DNA]</scope>
    <source>
        <strain evidence="1 2">B25</strain>
    </source>
</reference>
<dbReference type="Gene3D" id="3.40.50.1240">
    <property type="entry name" value="Phosphoglycerate mutase-like"/>
    <property type="match status" value="1"/>
</dbReference>
<dbReference type="SUPFAM" id="SSF53254">
    <property type="entry name" value="Phosphoglycerate mutase-like"/>
    <property type="match status" value="1"/>
</dbReference>
<evidence type="ECO:0000313" key="1">
    <source>
        <dbReference type="EMBL" id="AZE48433.1"/>
    </source>
</evidence>
<gene>
    <name evidence="1" type="ORF">C4K04_2761</name>
</gene>
<dbReference type="SMART" id="SM00855">
    <property type="entry name" value="PGAM"/>
    <property type="match status" value="1"/>
</dbReference>